<dbReference type="Proteomes" id="UP001154240">
    <property type="component" value="Unassembled WGS sequence"/>
</dbReference>
<dbReference type="InterPro" id="IPR002575">
    <property type="entry name" value="Aminoglycoside_PTrfase"/>
</dbReference>
<dbReference type="EMBL" id="JAPHEH010000001">
    <property type="protein sequence ID" value="MDG4475041.1"/>
    <property type="molecule type" value="Genomic_DNA"/>
</dbReference>
<dbReference type="RefSeq" id="WP_307632017.1">
    <property type="nucleotide sequence ID" value="NZ_JAPHEH010000001.1"/>
</dbReference>
<organism evidence="2 3">
    <name type="scientific">Thiovibrio frasassiensis</name>
    <dbReference type="NCBI Taxonomy" id="2984131"/>
    <lineage>
        <taxon>Bacteria</taxon>
        <taxon>Pseudomonadati</taxon>
        <taxon>Thermodesulfobacteriota</taxon>
        <taxon>Desulfobulbia</taxon>
        <taxon>Desulfobulbales</taxon>
        <taxon>Thiovibrionaceae</taxon>
        <taxon>Thiovibrio</taxon>
    </lineage>
</organism>
<reference evidence="2" key="1">
    <citation type="journal article" date="2022" name="bioRxiv">
        <title>Thiovibrio frasassiensisgen. nov., sp. nov., an autotrophic, elemental sulfur disproportionating bacterium isolated from sulfidic karst sediment, and proposal of Thiovibrionaceae fam. nov.</title>
        <authorList>
            <person name="Aronson H."/>
            <person name="Thomas C."/>
            <person name="Bhattacharyya M."/>
            <person name="Eckstein S."/>
            <person name="Jensen S."/>
            <person name="Barco R."/>
            <person name="Macalady J."/>
            <person name="Amend J."/>
        </authorList>
    </citation>
    <scope>NUCLEOTIDE SEQUENCE</scope>
    <source>
        <strain evidence="2">RS19-109</strain>
    </source>
</reference>
<evidence type="ECO:0000313" key="2">
    <source>
        <dbReference type="EMBL" id="MDG4475041.1"/>
    </source>
</evidence>
<keyword evidence="3" id="KW-1185">Reference proteome</keyword>
<evidence type="ECO:0000313" key="3">
    <source>
        <dbReference type="Proteomes" id="UP001154240"/>
    </source>
</evidence>
<sequence length="365" mass="40814">MIESSAIARQFAFPGELLSVDEYGSGNVNNTYLVRITGDQGVLAFILQRLNPAVFPEPERIMHNLRVLDDHVRPKLTANVSRRWELPSIIPTRSGSDYYRDETGACWRAQTFITDSESFPTITSVSQAEEAGRALGFFHGLIHDLPAHLLHDTLPGFHVTPGYLAHYNALAALPPRADASPEALFCHRFIGERKATAEVLEAARTRGELLPCPIHGDPKLANILFARDTGEGISLIDLDTVKPGLLHYDIGDCLRSCCNPAEEDAELRAVSFNLGYCAAILKGYLPQVAPFFTPFDYQYIYDAVRLIAFELGLRFFTDHLAGDVYFKIRHPGQNLQRAMVQFTLCQSIEAQETEIKRLVRELQKP</sequence>
<dbReference type="Gene3D" id="3.90.1200.10">
    <property type="match status" value="1"/>
</dbReference>
<feature type="domain" description="Aminoglycoside phosphotransferase" evidence="1">
    <location>
        <begin position="22"/>
        <end position="263"/>
    </location>
</feature>
<reference evidence="2" key="2">
    <citation type="submission" date="2022-10" db="EMBL/GenBank/DDBJ databases">
        <authorList>
            <person name="Aronson H.S."/>
        </authorList>
    </citation>
    <scope>NUCLEOTIDE SEQUENCE</scope>
    <source>
        <strain evidence="2">RS19-109</strain>
    </source>
</reference>
<dbReference type="AlphaFoldDB" id="A0A9X4RKH7"/>
<dbReference type="PANTHER" id="PTHR21064:SF5">
    <property type="entry name" value="SLR1880 PROTEIN"/>
    <property type="match status" value="1"/>
</dbReference>
<dbReference type="InterPro" id="IPR050249">
    <property type="entry name" value="Pseudomonas-type_ThrB"/>
</dbReference>
<evidence type="ECO:0000259" key="1">
    <source>
        <dbReference type="Pfam" id="PF01636"/>
    </source>
</evidence>
<name>A0A9X4RKH7_9BACT</name>
<protein>
    <submittedName>
        <fullName evidence="2">Aminoglycoside phosphotransferase family protein</fullName>
    </submittedName>
</protein>
<dbReference type="Pfam" id="PF01636">
    <property type="entry name" value="APH"/>
    <property type="match status" value="1"/>
</dbReference>
<proteinExistence type="predicted"/>
<comment type="caution">
    <text evidence="2">The sequence shown here is derived from an EMBL/GenBank/DDBJ whole genome shotgun (WGS) entry which is preliminary data.</text>
</comment>
<dbReference type="PANTHER" id="PTHR21064">
    <property type="entry name" value="AMINOGLYCOSIDE PHOSPHOTRANSFERASE DOMAIN-CONTAINING PROTEIN-RELATED"/>
    <property type="match status" value="1"/>
</dbReference>
<accession>A0A9X4RKH7</accession>
<dbReference type="InterPro" id="IPR011009">
    <property type="entry name" value="Kinase-like_dom_sf"/>
</dbReference>
<gene>
    <name evidence="2" type="ORF">OLX77_02560</name>
</gene>
<dbReference type="SUPFAM" id="SSF56112">
    <property type="entry name" value="Protein kinase-like (PK-like)"/>
    <property type="match status" value="1"/>
</dbReference>